<evidence type="ECO:0000256" key="5">
    <source>
        <dbReference type="ARBA" id="ARBA00023040"/>
    </source>
</evidence>
<accession>A0AAD9P4U1</accession>
<dbReference type="PANTHER" id="PTHR24248">
    <property type="entry name" value="ADRENERGIC RECEPTOR-RELATED G-PROTEIN COUPLED RECEPTOR"/>
    <property type="match status" value="1"/>
</dbReference>
<dbReference type="Gene3D" id="1.20.1070.10">
    <property type="entry name" value="Rhodopsin 7-helix transmembrane proteins"/>
    <property type="match status" value="1"/>
</dbReference>
<evidence type="ECO:0000256" key="8">
    <source>
        <dbReference type="ARBA" id="ARBA00023224"/>
    </source>
</evidence>
<evidence type="ECO:0000256" key="1">
    <source>
        <dbReference type="ARBA" id="ARBA00004651"/>
    </source>
</evidence>
<reference evidence="13" key="1">
    <citation type="journal article" date="2023" name="Mol. Biol. Evol.">
        <title>Third-Generation Sequencing Reveals the Adaptive Role of the Epigenome in Three Deep-Sea Polychaetes.</title>
        <authorList>
            <person name="Perez M."/>
            <person name="Aroh O."/>
            <person name="Sun Y."/>
            <person name="Lan Y."/>
            <person name="Juniper S.K."/>
            <person name="Young C.R."/>
            <person name="Angers B."/>
            <person name="Qian P.Y."/>
        </authorList>
    </citation>
    <scope>NUCLEOTIDE SEQUENCE</scope>
    <source>
        <strain evidence="13">R07B-5</strain>
    </source>
</reference>
<proteinExistence type="inferred from homology"/>
<evidence type="ECO:0000256" key="7">
    <source>
        <dbReference type="ARBA" id="ARBA00023170"/>
    </source>
</evidence>
<evidence type="ECO:0000256" key="11">
    <source>
        <dbReference type="SAM" id="Phobius"/>
    </source>
</evidence>
<evidence type="ECO:0000313" key="14">
    <source>
        <dbReference type="Proteomes" id="UP001209878"/>
    </source>
</evidence>
<evidence type="ECO:0000313" key="13">
    <source>
        <dbReference type="EMBL" id="KAK2188176.1"/>
    </source>
</evidence>
<keyword evidence="6 11" id="KW-0472">Membrane</keyword>
<dbReference type="InterPro" id="IPR000276">
    <property type="entry name" value="GPCR_Rhodpsn"/>
</dbReference>
<evidence type="ECO:0000256" key="9">
    <source>
        <dbReference type="RuleBase" id="RU000688"/>
    </source>
</evidence>
<feature type="transmembrane region" description="Helical" evidence="11">
    <location>
        <begin position="33"/>
        <end position="61"/>
    </location>
</feature>
<comment type="caution">
    <text evidence="13">The sequence shown here is derived from an EMBL/GenBank/DDBJ whole genome shotgun (WGS) entry which is preliminary data.</text>
</comment>
<dbReference type="Proteomes" id="UP001209878">
    <property type="component" value="Unassembled WGS sequence"/>
</dbReference>
<evidence type="ECO:0000256" key="10">
    <source>
        <dbReference type="SAM" id="MobiDB-lite"/>
    </source>
</evidence>
<comment type="similarity">
    <text evidence="9">Belongs to the G-protein coupled receptor 1 family.</text>
</comment>
<keyword evidence="5 9" id="KW-0297">G-protein coupled receptor</keyword>
<feature type="domain" description="G-protein coupled receptors family 1 profile" evidence="12">
    <location>
        <begin position="51"/>
        <end position="164"/>
    </location>
</feature>
<dbReference type="GO" id="GO:0004930">
    <property type="term" value="F:G protein-coupled receptor activity"/>
    <property type="evidence" value="ECO:0007669"/>
    <property type="project" value="UniProtKB-KW"/>
</dbReference>
<keyword evidence="14" id="KW-1185">Reference proteome</keyword>
<protein>
    <recommendedName>
        <fullName evidence="12">G-protein coupled receptors family 1 profile domain-containing protein</fullName>
    </recommendedName>
</protein>
<dbReference type="PROSITE" id="PS00237">
    <property type="entry name" value="G_PROTEIN_RECEP_F1_1"/>
    <property type="match status" value="1"/>
</dbReference>
<keyword evidence="4 11" id="KW-1133">Transmembrane helix</keyword>
<feature type="transmembrane region" description="Helical" evidence="11">
    <location>
        <begin position="73"/>
        <end position="100"/>
    </location>
</feature>
<feature type="region of interest" description="Disordered" evidence="10">
    <location>
        <begin position="1"/>
        <end position="24"/>
    </location>
</feature>
<name>A0AAD9P4U1_RIDPI</name>
<dbReference type="SUPFAM" id="SSF81321">
    <property type="entry name" value="Family A G protein-coupled receptor-like"/>
    <property type="match status" value="1"/>
</dbReference>
<keyword evidence="8 9" id="KW-0807">Transducer</keyword>
<keyword evidence="3 9" id="KW-0812">Transmembrane</keyword>
<evidence type="ECO:0000256" key="2">
    <source>
        <dbReference type="ARBA" id="ARBA00022475"/>
    </source>
</evidence>
<keyword evidence="2" id="KW-1003">Cell membrane</keyword>
<dbReference type="AlphaFoldDB" id="A0AAD9P4U1"/>
<evidence type="ECO:0000256" key="6">
    <source>
        <dbReference type="ARBA" id="ARBA00023136"/>
    </source>
</evidence>
<dbReference type="InterPro" id="IPR017452">
    <property type="entry name" value="GPCR_Rhodpsn_7TM"/>
</dbReference>
<evidence type="ECO:0000259" key="12">
    <source>
        <dbReference type="PROSITE" id="PS50262"/>
    </source>
</evidence>
<evidence type="ECO:0000256" key="4">
    <source>
        <dbReference type="ARBA" id="ARBA00022989"/>
    </source>
</evidence>
<sequence>MASHYTGNLTSGLETPRNDTTASDVGTASIPPVRILVCLGLFVIVLVTIVGNIIVIVAFIIEKKLRTTFTFYILNLAITDVSVAVTAMSFYTFDILLGWWPFGEVLCGFWVFFDYGMTFASVFTLVAISVDRFWSVQWSLHYRQHNTMRKTTVVIVVIWYVTGM</sequence>
<dbReference type="GO" id="GO:0005886">
    <property type="term" value="C:plasma membrane"/>
    <property type="evidence" value="ECO:0007669"/>
    <property type="project" value="UniProtKB-SubCell"/>
</dbReference>
<organism evidence="13 14">
    <name type="scientific">Ridgeia piscesae</name>
    <name type="common">Tubeworm</name>
    <dbReference type="NCBI Taxonomy" id="27915"/>
    <lineage>
        <taxon>Eukaryota</taxon>
        <taxon>Metazoa</taxon>
        <taxon>Spiralia</taxon>
        <taxon>Lophotrochozoa</taxon>
        <taxon>Annelida</taxon>
        <taxon>Polychaeta</taxon>
        <taxon>Sedentaria</taxon>
        <taxon>Canalipalpata</taxon>
        <taxon>Sabellida</taxon>
        <taxon>Siboglinidae</taxon>
        <taxon>Ridgeia</taxon>
    </lineage>
</organism>
<dbReference type="PROSITE" id="PS50262">
    <property type="entry name" value="G_PROTEIN_RECEP_F1_2"/>
    <property type="match status" value="1"/>
</dbReference>
<dbReference type="Pfam" id="PF00001">
    <property type="entry name" value="7tm_1"/>
    <property type="match status" value="1"/>
</dbReference>
<dbReference type="EMBL" id="JAODUO010000141">
    <property type="protein sequence ID" value="KAK2188176.1"/>
    <property type="molecule type" value="Genomic_DNA"/>
</dbReference>
<feature type="transmembrane region" description="Helical" evidence="11">
    <location>
        <begin position="112"/>
        <end position="134"/>
    </location>
</feature>
<dbReference type="PRINTS" id="PR00237">
    <property type="entry name" value="GPCRRHODOPSN"/>
</dbReference>
<comment type="subcellular location">
    <subcellularLocation>
        <location evidence="1">Cell membrane</location>
        <topology evidence="1">Multi-pass membrane protein</topology>
    </subcellularLocation>
</comment>
<keyword evidence="7 9" id="KW-0675">Receptor</keyword>
<gene>
    <name evidence="13" type="ORF">NP493_142g03000</name>
</gene>
<evidence type="ECO:0000256" key="3">
    <source>
        <dbReference type="ARBA" id="ARBA00022692"/>
    </source>
</evidence>